<dbReference type="Gene3D" id="3.10.450.50">
    <property type="match status" value="1"/>
</dbReference>
<evidence type="ECO:0000313" key="3">
    <source>
        <dbReference type="EMBL" id="MDD2177842.1"/>
    </source>
</evidence>
<keyword evidence="4" id="KW-1185">Reference proteome</keyword>
<feature type="domain" description="YchJ-like middle NTF2-like" evidence="2">
    <location>
        <begin position="53"/>
        <end position="145"/>
    </location>
</feature>
<proteinExistence type="inferred from homology"/>
<dbReference type="HAMAP" id="MF_00612">
    <property type="entry name" value="UPF0225"/>
    <property type="match status" value="1"/>
</dbReference>
<dbReference type="RefSeq" id="WP_274109949.1">
    <property type="nucleotide sequence ID" value="NZ_JAPCKI010000005.1"/>
</dbReference>
<accession>A0ABT5RVW2</accession>
<dbReference type="Pfam" id="PF17775">
    <property type="entry name" value="YchJ_M-like"/>
    <property type="match status" value="1"/>
</dbReference>
<dbReference type="InterPro" id="IPR032710">
    <property type="entry name" value="NTF2-like_dom_sf"/>
</dbReference>
<evidence type="ECO:0000256" key="1">
    <source>
        <dbReference type="HAMAP-Rule" id="MF_00612"/>
    </source>
</evidence>
<comment type="caution">
    <text evidence="3">The sequence shown here is derived from an EMBL/GenBank/DDBJ whole genome shotgun (WGS) entry which is preliminary data.</text>
</comment>
<dbReference type="SUPFAM" id="SSF54427">
    <property type="entry name" value="NTF2-like"/>
    <property type="match status" value="1"/>
</dbReference>
<name>A0ABT5RVW2_9BURK</name>
<comment type="similarity">
    <text evidence="1">Belongs to the UPF0225 family.</text>
</comment>
<evidence type="ECO:0000313" key="4">
    <source>
        <dbReference type="Proteomes" id="UP001148932"/>
    </source>
</evidence>
<organism evidence="3 4">
    <name type="scientific">Acidovorax benzenivorans</name>
    <dbReference type="NCBI Taxonomy" id="2987520"/>
    <lineage>
        <taxon>Bacteria</taxon>
        <taxon>Pseudomonadati</taxon>
        <taxon>Pseudomonadota</taxon>
        <taxon>Betaproteobacteria</taxon>
        <taxon>Burkholderiales</taxon>
        <taxon>Comamonadaceae</taxon>
        <taxon>Acidovorax</taxon>
    </lineage>
</organism>
<dbReference type="Proteomes" id="UP001148932">
    <property type="component" value="Unassembled WGS sequence"/>
</dbReference>
<dbReference type="InterPro" id="IPR023006">
    <property type="entry name" value="YchJ-like"/>
</dbReference>
<gene>
    <name evidence="3" type="ORF">OIN59_10390</name>
</gene>
<protein>
    <recommendedName>
        <fullName evidence="1">UPF0225 protein OIN59_10390</fullName>
    </recommendedName>
</protein>
<dbReference type="EMBL" id="JAPCKI010000005">
    <property type="protein sequence ID" value="MDD2177842.1"/>
    <property type="molecule type" value="Genomic_DNA"/>
</dbReference>
<sequence length="164" mass="18045">MPLPLPTDPCPCGRLAPAGPGGSKGKGAAHLPFARCCGRYLPAPEADGLAAPDAESLMRSRYTAFVCERADYLQATWHASTRPATLDFETGAKWLGLDVRRHSTSDADHAVVEFVARYRVGGRAVRLHETSRFVREGGRWFYVDGDQHGCDTSQNRSMRRKNMP</sequence>
<evidence type="ECO:0000259" key="2">
    <source>
        <dbReference type="Pfam" id="PF17775"/>
    </source>
</evidence>
<dbReference type="InterPro" id="IPR048469">
    <property type="entry name" value="YchJ-like_M"/>
</dbReference>
<reference evidence="3" key="1">
    <citation type="submission" date="2022-10" db="EMBL/GenBank/DDBJ databases">
        <title>Description of microaerobic benzene degrading bacteria.</title>
        <authorList>
            <person name="Bedics A."/>
            <person name="Tancsics A."/>
            <person name="Banerjee S."/>
        </authorList>
    </citation>
    <scope>NUCLEOTIDE SEQUENCE</scope>
    <source>
        <strain evidence="3">D2M1</strain>
    </source>
</reference>